<reference evidence="15" key="1">
    <citation type="journal article" date="2017" name="Front. Cell. Infect. Microbiol.">
        <title>The Distinct Transcriptional Response of the Midgut of Amblyomma sculptum and Amblyomma aureolatum Ticks to Rickettsia rickettsii Correlates to Their Differences in Susceptibility to Infection.</title>
        <authorList>
            <person name="Martins L.A."/>
            <person name="Galletti M.F.B.M."/>
            <person name="Ribeiro J.M."/>
            <person name="Fujita A."/>
            <person name="Costa F.B."/>
            <person name="Labruna M.B."/>
            <person name="Daffre S."/>
            <person name="Fogaca A.C."/>
        </authorList>
    </citation>
    <scope>NUCLEOTIDE SEQUENCE</scope>
</reference>
<evidence type="ECO:0000256" key="10">
    <source>
        <dbReference type="ARBA" id="ARBA00023136"/>
    </source>
</evidence>
<protein>
    <recommendedName>
        <fullName evidence="12">Fucosyltransferase</fullName>
        <ecNumber evidence="12">2.4.1.-</ecNumber>
    </recommendedName>
</protein>
<keyword evidence="10" id="KW-0472">Membrane</keyword>
<evidence type="ECO:0000256" key="3">
    <source>
        <dbReference type="ARBA" id="ARBA00008919"/>
    </source>
</evidence>
<dbReference type="PANTHER" id="PTHR48438:SF1">
    <property type="entry name" value="ALPHA-(1,3)-FUCOSYLTRANSFERASE C-RELATED"/>
    <property type="match status" value="1"/>
</dbReference>
<proteinExistence type="evidence at transcript level"/>
<dbReference type="Pfam" id="PF00852">
    <property type="entry name" value="Glyco_transf_10"/>
    <property type="match status" value="1"/>
</dbReference>
<keyword evidence="8" id="KW-1133">Transmembrane helix</keyword>
<dbReference type="Pfam" id="PF17039">
    <property type="entry name" value="Glyco_tran_10_N"/>
    <property type="match status" value="1"/>
</dbReference>
<evidence type="ECO:0000256" key="1">
    <source>
        <dbReference type="ARBA" id="ARBA00004447"/>
    </source>
</evidence>
<dbReference type="UniPathway" id="UPA00378"/>
<comment type="subcellular location">
    <subcellularLocation>
        <location evidence="1 12">Golgi apparatus</location>
        <location evidence="1 12">Golgi stack membrane</location>
        <topology evidence="1 12">Single-pass type II membrane protein</topology>
    </subcellularLocation>
</comment>
<dbReference type="PANTHER" id="PTHR48438">
    <property type="entry name" value="ALPHA-(1,3)-FUCOSYLTRANSFERASE C-RELATED"/>
    <property type="match status" value="1"/>
</dbReference>
<dbReference type="GO" id="GO:0008417">
    <property type="term" value="F:fucosyltransferase activity"/>
    <property type="evidence" value="ECO:0007669"/>
    <property type="project" value="InterPro"/>
</dbReference>
<name>A0A1E1X5G0_9ACAR</name>
<feature type="domain" description="Fucosyltransferase C-terminal" evidence="13">
    <location>
        <begin position="215"/>
        <end position="346"/>
    </location>
</feature>
<evidence type="ECO:0000256" key="5">
    <source>
        <dbReference type="ARBA" id="ARBA00022679"/>
    </source>
</evidence>
<dbReference type="GO" id="GO:0032580">
    <property type="term" value="C:Golgi cisterna membrane"/>
    <property type="evidence" value="ECO:0007669"/>
    <property type="project" value="UniProtKB-SubCell"/>
</dbReference>
<dbReference type="EC" id="2.4.1.-" evidence="12"/>
<dbReference type="EMBL" id="GFAC01004695">
    <property type="protein sequence ID" value="JAT94493.1"/>
    <property type="molecule type" value="mRNA"/>
</dbReference>
<evidence type="ECO:0000256" key="12">
    <source>
        <dbReference type="RuleBase" id="RU003832"/>
    </source>
</evidence>
<feature type="domain" description="Fucosyltransferase N-terminal" evidence="14">
    <location>
        <begin position="21"/>
        <end position="152"/>
    </location>
</feature>
<dbReference type="InterPro" id="IPR001503">
    <property type="entry name" value="Glyco_trans_10"/>
</dbReference>
<keyword evidence="11" id="KW-0325">Glycoprotein</keyword>
<keyword evidence="9 12" id="KW-0333">Golgi apparatus</keyword>
<feature type="non-terminal residue" evidence="15">
    <location>
        <position position="1"/>
    </location>
</feature>
<evidence type="ECO:0000256" key="7">
    <source>
        <dbReference type="ARBA" id="ARBA00022968"/>
    </source>
</evidence>
<evidence type="ECO:0000256" key="2">
    <source>
        <dbReference type="ARBA" id="ARBA00004922"/>
    </source>
</evidence>
<organism evidence="15">
    <name type="scientific">Amblyomma aureolatum</name>
    <dbReference type="NCBI Taxonomy" id="187763"/>
    <lineage>
        <taxon>Eukaryota</taxon>
        <taxon>Metazoa</taxon>
        <taxon>Ecdysozoa</taxon>
        <taxon>Arthropoda</taxon>
        <taxon>Chelicerata</taxon>
        <taxon>Arachnida</taxon>
        <taxon>Acari</taxon>
        <taxon>Parasitiformes</taxon>
        <taxon>Ixodida</taxon>
        <taxon>Ixodoidea</taxon>
        <taxon>Ixodidae</taxon>
        <taxon>Amblyomminae</taxon>
        <taxon>Amblyomma</taxon>
    </lineage>
</organism>
<sequence length="382" mass="43669">PAWPAPPWLFWRERTGDRPYPRILLWNRFLRPFSFLHPDASSPEKRWSSLHTRCSFGGSARPVKCEVTDNRTLLMWSDAIVFETELVTTLDFPRNRSQSQLWILWAQTHLAPMNWDALTPADPTNGSFFHADGPLFNWTMGHREDADIVIPYMSWRCGVRGDEPLGTQPQRQEDRERRDIGWLVGECEDRSYAEVLSLRPDNVTGILGGLDTGSVGVHLLRRCGGGHCENRAKCVSYIAERFKFIVVSLAPDCFHSAYEVIYDAFKHNLIPIVLAPPNTTLDVPNHSVVSSANLQGPGQLAAHVNALLKSPDKYDTYFVWKRHCSLVPNRNKFCSLCRALYEVPLRQPAHTNARDWWIKPTKCTDGNKALYGLDWAFRLARR</sequence>
<dbReference type="InterPro" id="IPR031481">
    <property type="entry name" value="Glyco_tran_10_N"/>
</dbReference>
<dbReference type="InterPro" id="IPR038577">
    <property type="entry name" value="GT10-like_C_sf"/>
</dbReference>
<evidence type="ECO:0000256" key="6">
    <source>
        <dbReference type="ARBA" id="ARBA00022692"/>
    </source>
</evidence>
<evidence type="ECO:0000256" key="4">
    <source>
        <dbReference type="ARBA" id="ARBA00022676"/>
    </source>
</evidence>
<accession>A0A1E1X5G0</accession>
<keyword evidence="4 12" id="KW-0328">Glycosyltransferase</keyword>
<evidence type="ECO:0000256" key="9">
    <source>
        <dbReference type="ARBA" id="ARBA00023034"/>
    </source>
</evidence>
<keyword evidence="6 12" id="KW-0812">Transmembrane</keyword>
<evidence type="ECO:0000256" key="8">
    <source>
        <dbReference type="ARBA" id="ARBA00022989"/>
    </source>
</evidence>
<dbReference type="AlphaFoldDB" id="A0A1E1X5G0"/>
<comment type="similarity">
    <text evidence="3 12">Belongs to the glycosyltransferase 10 family.</text>
</comment>
<dbReference type="InterPro" id="IPR055270">
    <property type="entry name" value="Glyco_tran_10_C"/>
</dbReference>
<comment type="pathway">
    <text evidence="2">Protein modification; protein glycosylation.</text>
</comment>
<evidence type="ECO:0000259" key="13">
    <source>
        <dbReference type="Pfam" id="PF00852"/>
    </source>
</evidence>
<evidence type="ECO:0000313" key="15">
    <source>
        <dbReference type="EMBL" id="JAT94493.1"/>
    </source>
</evidence>
<dbReference type="SUPFAM" id="SSF53756">
    <property type="entry name" value="UDP-Glycosyltransferase/glycogen phosphorylase"/>
    <property type="match status" value="1"/>
</dbReference>
<keyword evidence="5 12" id="KW-0808">Transferase</keyword>
<dbReference type="Gene3D" id="3.40.50.11660">
    <property type="entry name" value="Glycosyl transferase family 10, C-terminal domain"/>
    <property type="match status" value="1"/>
</dbReference>
<evidence type="ECO:0000256" key="11">
    <source>
        <dbReference type="ARBA" id="ARBA00023180"/>
    </source>
</evidence>
<evidence type="ECO:0000259" key="14">
    <source>
        <dbReference type="Pfam" id="PF17039"/>
    </source>
</evidence>
<keyword evidence="7" id="KW-0735">Signal-anchor</keyword>